<evidence type="ECO:0000256" key="1">
    <source>
        <dbReference type="ARBA" id="ARBA00004141"/>
    </source>
</evidence>
<feature type="transmembrane region" description="Helical" evidence="6">
    <location>
        <begin position="108"/>
        <end position="133"/>
    </location>
</feature>
<dbReference type="PANTHER" id="PTHR11206">
    <property type="entry name" value="MULTIDRUG RESISTANCE PROTEIN"/>
    <property type="match status" value="1"/>
</dbReference>
<dbReference type="EnsemblPlants" id="OBART10G06610.2">
    <property type="protein sequence ID" value="OBART10G06610.2"/>
    <property type="gene ID" value="OBART10G06610"/>
</dbReference>
<dbReference type="Proteomes" id="UP000026960">
    <property type="component" value="Chromosome 10"/>
</dbReference>
<dbReference type="InterPro" id="IPR045069">
    <property type="entry name" value="MATE_euk"/>
</dbReference>
<reference evidence="8" key="1">
    <citation type="journal article" date="2009" name="Rice">
        <title>De Novo Next Generation Sequencing of Plant Genomes.</title>
        <authorList>
            <person name="Rounsley S."/>
            <person name="Marri P.R."/>
            <person name="Yu Y."/>
            <person name="He R."/>
            <person name="Sisneros N."/>
            <person name="Goicoechea J.L."/>
            <person name="Lee S.J."/>
            <person name="Angelova A."/>
            <person name="Kudrna D."/>
            <person name="Luo M."/>
            <person name="Affourtit J."/>
            <person name="Desany B."/>
            <person name="Knight J."/>
            <person name="Niazi F."/>
            <person name="Egholm M."/>
            <person name="Wing R.A."/>
        </authorList>
    </citation>
    <scope>NUCLEOTIDE SEQUENCE [LARGE SCALE GENOMIC DNA]</scope>
    <source>
        <strain evidence="8">cv. IRGC 105608</strain>
    </source>
</reference>
<feature type="transmembrane region" description="Helical" evidence="6">
    <location>
        <begin position="145"/>
        <end position="166"/>
    </location>
</feature>
<dbReference type="Pfam" id="PF20235">
    <property type="entry name" value="PIR2-like_helical"/>
    <property type="match status" value="1"/>
</dbReference>
<feature type="transmembrane region" description="Helical" evidence="6">
    <location>
        <begin position="464"/>
        <end position="490"/>
    </location>
</feature>
<dbReference type="InterPro" id="IPR046527">
    <property type="entry name" value="PIR2-like_helical"/>
</dbReference>
<feature type="transmembrane region" description="Helical" evidence="6">
    <location>
        <begin position="559"/>
        <end position="577"/>
    </location>
</feature>
<keyword evidence="3 6" id="KW-0812">Transmembrane</keyword>
<keyword evidence="9" id="KW-1185">Reference proteome</keyword>
<feature type="transmembrane region" description="Helical" evidence="6">
    <location>
        <begin position="429"/>
        <end position="452"/>
    </location>
</feature>
<feature type="transmembrane region" description="Helical" evidence="6">
    <location>
        <begin position="281"/>
        <end position="299"/>
    </location>
</feature>
<evidence type="ECO:0000256" key="3">
    <source>
        <dbReference type="ARBA" id="ARBA00022692"/>
    </source>
</evidence>
<feature type="transmembrane region" description="Helical" evidence="6">
    <location>
        <begin position="251"/>
        <end position="275"/>
    </location>
</feature>
<accession>A0A0D3HCI2</accession>
<sequence>MDEPTVEEPLLAVRRGGDGTAAEVKRLLRLAGPLMAGFVLRNSVQMVSVMFVGHLGELQLAGSSLAASLASVTGFSLLSGMSSALDTLCGQAYGAGQHRLLGVYAQRAMLVLAAAAVPIALVWASAGEILLLFGQDPAIAAEAGAYARWMIPSLAAYVPLTCALRFLQAQGIVVPVMASSGVAAVAHVAVCWALVHKAGMGSKGAALSGAVTYWTNFAVLAFYARLSGACKTTWTGFSMDAFRELRRFTELAVPSAMMVCLEWSSFEILVLLSGILPNPQLETAVLSISLSTASLLIMVPRGIGSSLRTCKNVKNSDSLLDFLTELTAAAPAGSGSAVGSVRPVVVADRRIYCPTSYSSSSSLPPRSVGGNAFLLPPPRGVGGKEARRTGRRNGGAGCDTPILKNHKYTRVSNELGGGHPRAARMAARVATAMTVLVCLVLVIAMILLRNVWGYAYSSEEEVVAYIASMLPILAVSFFVDGINGALSGVLTGCGKQKIGAHVNLGAFYLVGIPTAVLLAFVLHLNGEVIMAKERVFGSNPVSNIITNAVGHLPPPANVMAQWSLKALVGFLICYFYYMPSLEALCYLCSTEADILTIVHLIEIDCCTRTFGVGSGTTKTSPNCATGDAGHANMDSVTTAMLTLSLRLRKIAGLLSTETVGDSIDMDEPTVEEPLLAIRRGGDGEDEAMATAAAAAAEVKRLLRLAGP</sequence>
<organism evidence="8">
    <name type="scientific">Oryza barthii</name>
    <dbReference type="NCBI Taxonomy" id="65489"/>
    <lineage>
        <taxon>Eukaryota</taxon>
        <taxon>Viridiplantae</taxon>
        <taxon>Streptophyta</taxon>
        <taxon>Embryophyta</taxon>
        <taxon>Tracheophyta</taxon>
        <taxon>Spermatophyta</taxon>
        <taxon>Magnoliopsida</taxon>
        <taxon>Liliopsida</taxon>
        <taxon>Poales</taxon>
        <taxon>Poaceae</taxon>
        <taxon>BOP clade</taxon>
        <taxon>Oryzoideae</taxon>
        <taxon>Oryzeae</taxon>
        <taxon>Oryzinae</taxon>
        <taxon>Oryza</taxon>
    </lineage>
</organism>
<evidence type="ECO:0000256" key="6">
    <source>
        <dbReference type="RuleBase" id="RU004914"/>
    </source>
</evidence>
<dbReference type="InterPro" id="IPR002528">
    <property type="entry name" value="MATE_fam"/>
</dbReference>
<proteinExistence type="inferred from homology"/>
<dbReference type="GO" id="GO:0016020">
    <property type="term" value="C:membrane"/>
    <property type="evidence" value="ECO:0007669"/>
    <property type="project" value="UniProtKB-SubCell"/>
</dbReference>
<comment type="similarity">
    <text evidence="2 6">Belongs to the multi antimicrobial extrusion (MATE) (TC 2.A.66.1) family.</text>
</comment>
<dbReference type="GO" id="GO:0042910">
    <property type="term" value="F:xenobiotic transmembrane transporter activity"/>
    <property type="evidence" value="ECO:0007669"/>
    <property type="project" value="InterPro"/>
</dbReference>
<evidence type="ECO:0000256" key="4">
    <source>
        <dbReference type="ARBA" id="ARBA00022989"/>
    </source>
</evidence>
<protein>
    <recommendedName>
        <fullName evidence="6">Protein DETOXIFICATION</fullName>
    </recommendedName>
    <alternativeName>
        <fullName evidence="6">Multidrug and toxic compound extrusion protein</fullName>
    </alternativeName>
</protein>
<reference evidence="8" key="2">
    <citation type="submission" date="2015-03" db="UniProtKB">
        <authorList>
            <consortium name="EnsemblPlants"/>
        </authorList>
    </citation>
    <scope>IDENTIFICATION</scope>
</reference>
<dbReference type="CDD" id="cd13132">
    <property type="entry name" value="MATE_eukaryotic"/>
    <property type="match status" value="1"/>
</dbReference>
<keyword evidence="4 6" id="KW-1133">Transmembrane helix</keyword>
<dbReference type="NCBIfam" id="TIGR00797">
    <property type="entry name" value="matE"/>
    <property type="match status" value="1"/>
</dbReference>
<dbReference type="AlphaFoldDB" id="A0A0D3HCI2"/>
<evidence type="ECO:0000313" key="9">
    <source>
        <dbReference type="Proteomes" id="UP000026960"/>
    </source>
</evidence>
<dbReference type="GO" id="GO:0015297">
    <property type="term" value="F:antiporter activity"/>
    <property type="evidence" value="ECO:0007669"/>
    <property type="project" value="InterPro"/>
</dbReference>
<comment type="subcellular location">
    <subcellularLocation>
        <location evidence="1">Membrane</location>
        <topology evidence="1">Multi-pass membrane protein</topology>
    </subcellularLocation>
</comment>
<name>A0A0D3HCI2_9ORYZ</name>
<evidence type="ECO:0000313" key="8">
    <source>
        <dbReference type="EnsemblPlants" id="OBART10G06610.2"/>
    </source>
</evidence>
<evidence type="ECO:0000259" key="7">
    <source>
        <dbReference type="Pfam" id="PF20235"/>
    </source>
</evidence>
<evidence type="ECO:0000256" key="2">
    <source>
        <dbReference type="ARBA" id="ARBA00010199"/>
    </source>
</evidence>
<dbReference type="Pfam" id="PF01554">
    <property type="entry name" value="MatE"/>
    <property type="match status" value="2"/>
</dbReference>
<comment type="caution">
    <text evidence="6">Lacks conserved residue(s) required for the propagation of feature annotation.</text>
</comment>
<dbReference type="Gramene" id="OBART10G06610.2">
    <property type="protein sequence ID" value="OBART10G06610.2"/>
    <property type="gene ID" value="OBART10G06610"/>
</dbReference>
<feature type="transmembrane region" description="Helical" evidence="6">
    <location>
        <begin position="172"/>
        <end position="195"/>
    </location>
</feature>
<feature type="transmembrane region" description="Helical" evidence="6">
    <location>
        <begin position="502"/>
        <end position="524"/>
    </location>
</feature>
<keyword evidence="5 6" id="KW-0472">Membrane</keyword>
<evidence type="ECO:0000256" key="5">
    <source>
        <dbReference type="ARBA" id="ARBA00023136"/>
    </source>
</evidence>
<feature type="domain" description="PIR2-like helical" evidence="7">
    <location>
        <begin position="539"/>
        <end position="602"/>
    </location>
</feature>
<dbReference type="GO" id="GO:1990961">
    <property type="term" value="P:xenobiotic detoxification by transmembrane export across the plasma membrane"/>
    <property type="evidence" value="ECO:0007669"/>
    <property type="project" value="InterPro"/>
</dbReference>